<sequence>MSAPAPTSARPEYLRTALTPRMLVLLVLLLGAAAVCVRLGMWQLDRAEIRGRDDAEARVAEAVQGAPVPLGEVLGPQQTFRGELVGRKVEVRGTFEDDELLVVDRALDGRTGYLVLSPLRVDGVAGADGRAPVLAVIRGWVATEDEASGVAAPVGPVTVTGYLQAGESAGDGGAGPGMTDSISPAVLVNRWGGPTYSGYLVVSEVEPAPGAVPQRLPLPTTSGGGLNVQNLAYALQWWIFGGFAVLLWGRIVRDTARDEWRTT</sequence>
<evidence type="ECO:0000256" key="3">
    <source>
        <dbReference type="ARBA" id="ARBA00022692"/>
    </source>
</evidence>
<dbReference type="PANTHER" id="PTHR23427:SF2">
    <property type="entry name" value="SURFEIT LOCUS PROTEIN 1"/>
    <property type="match status" value="1"/>
</dbReference>
<dbReference type="PANTHER" id="PTHR23427">
    <property type="entry name" value="SURFEIT LOCUS PROTEIN"/>
    <property type="match status" value="1"/>
</dbReference>
<protein>
    <recommendedName>
        <fullName evidence="6">SURF1-like protein</fullName>
    </recommendedName>
</protein>
<keyword evidence="4 6" id="KW-1133">Transmembrane helix</keyword>
<accession>A0A0A0BYS4</accession>
<keyword evidence="3 6" id="KW-0812">Transmembrane</keyword>
<keyword evidence="8" id="KW-1185">Reference proteome</keyword>
<dbReference type="Proteomes" id="UP000054314">
    <property type="component" value="Unassembled WGS sequence"/>
</dbReference>
<gene>
    <name evidence="7" type="ORF">N869_16205</name>
</gene>
<dbReference type="InterPro" id="IPR002994">
    <property type="entry name" value="Surf1/Shy1"/>
</dbReference>
<dbReference type="AlphaFoldDB" id="A0A0A0BYS4"/>
<keyword evidence="5 6" id="KW-0472">Membrane</keyword>
<proteinExistence type="inferred from homology"/>
<evidence type="ECO:0000256" key="4">
    <source>
        <dbReference type="ARBA" id="ARBA00022989"/>
    </source>
</evidence>
<reference evidence="7 8" key="1">
    <citation type="submission" date="2013-08" db="EMBL/GenBank/DDBJ databases">
        <title>Genome sequencing of Cellulomonas bogoriensis 69B4.</title>
        <authorList>
            <person name="Chen F."/>
            <person name="Li Y."/>
            <person name="Wang G."/>
        </authorList>
    </citation>
    <scope>NUCLEOTIDE SEQUENCE [LARGE SCALE GENOMIC DNA]</scope>
    <source>
        <strain evidence="7 8">69B4</strain>
    </source>
</reference>
<name>A0A0A0BYS4_9CELL</name>
<evidence type="ECO:0000256" key="2">
    <source>
        <dbReference type="ARBA" id="ARBA00007165"/>
    </source>
</evidence>
<dbReference type="CDD" id="cd06662">
    <property type="entry name" value="SURF1"/>
    <property type="match status" value="1"/>
</dbReference>
<dbReference type="PROSITE" id="PS50895">
    <property type="entry name" value="SURF1"/>
    <property type="match status" value="1"/>
</dbReference>
<organism evidence="7 8">
    <name type="scientific">Cellulomonas bogoriensis 69B4 = DSM 16987</name>
    <dbReference type="NCBI Taxonomy" id="1386082"/>
    <lineage>
        <taxon>Bacteria</taxon>
        <taxon>Bacillati</taxon>
        <taxon>Actinomycetota</taxon>
        <taxon>Actinomycetes</taxon>
        <taxon>Micrococcales</taxon>
        <taxon>Cellulomonadaceae</taxon>
        <taxon>Cellulomonas</taxon>
    </lineage>
</organism>
<evidence type="ECO:0000256" key="6">
    <source>
        <dbReference type="RuleBase" id="RU363076"/>
    </source>
</evidence>
<dbReference type="RefSeq" id="WP_052105237.1">
    <property type="nucleotide sequence ID" value="NZ_AXCZ01000066.1"/>
</dbReference>
<feature type="transmembrane region" description="Helical" evidence="6">
    <location>
        <begin position="231"/>
        <end position="251"/>
    </location>
</feature>
<feature type="transmembrane region" description="Helical" evidence="6">
    <location>
        <begin position="22"/>
        <end position="42"/>
    </location>
</feature>
<comment type="subcellular location">
    <subcellularLocation>
        <location evidence="6">Cell membrane</location>
        <topology evidence="6">Multi-pass membrane protein</topology>
    </subcellularLocation>
    <subcellularLocation>
        <location evidence="1">Membrane</location>
    </subcellularLocation>
</comment>
<comment type="similarity">
    <text evidence="2 6">Belongs to the SURF1 family.</text>
</comment>
<dbReference type="InterPro" id="IPR045214">
    <property type="entry name" value="Surf1/Surf4"/>
</dbReference>
<keyword evidence="6" id="KW-1003">Cell membrane</keyword>
<dbReference type="Pfam" id="PF02104">
    <property type="entry name" value="SURF1"/>
    <property type="match status" value="1"/>
</dbReference>
<evidence type="ECO:0000256" key="5">
    <source>
        <dbReference type="ARBA" id="ARBA00023136"/>
    </source>
</evidence>
<comment type="caution">
    <text evidence="7">The sequence shown here is derived from an EMBL/GenBank/DDBJ whole genome shotgun (WGS) entry which is preliminary data.</text>
</comment>
<evidence type="ECO:0000313" key="7">
    <source>
        <dbReference type="EMBL" id="KGM13110.1"/>
    </source>
</evidence>
<evidence type="ECO:0000256" key="1">
    <source>
        <dbReference type="ARBA" id="ARBA00004370"/>
    </source>
</evidence>
<dbReference type="EMBL" id="AXCZ01000066">
    <property type="protein sequence ID" value="KGM13110.1"/>
    <property type="molecule type" value="Genomic_DNA"/>
</dbReference>
<dbReference type="GO" id="GO:0005886">
    <property type="term" value="C:plasma membrane"/>
    <property type="evidence" value="ECO:0007669"/>
    <property type="project" value="UniProtKB-SubCell"/>
</dbReference>
<evidence type="ECO:0000313" key="8">
    <source>
        <dbReference type="Proteomes" id="UP000054314"/>
    </source>
</evidence>